<feature type="chain" id="PRO_5016287956" evidence="2">
    <location>
        <begin position="28"/>
        <end position="239"/>
    </location>
</feature>
<name>A0A2Z3HA79_9BACT</name>
<gene>
    <name evidence="3" type="ORF">C1280_35550</name>
</gene>
<dbReference type="Proteomes" id="UP000245802">
    <property type="component" value="Chromosome"/>
</dbReference>
<proteinExistence type="predicted"/>
<dbReference type="RefSeq" id="WP_010039499.1">
    <property type="nucleotide sequence ID" value="NZ_CP025958.1"/>
</dbReference>
<keyword evidence="1" id="KW-1133">Transmembrane helix</keyword>
<keyword evidence="1" id="KW-0472">Membrane</keyword>
<dbReference type="AlphaFoldDB" id="A0A2Z3HA79"/>
<reference evidence="3 4" key="1">
    <citation type="submission" date="2018-01" db="EMBL/GenBank/DDBJ databases">
        <title>G. obscuriglobus.</title>
        <authorList>
            <person name="Franke J."/>
            <person name="Blomberg W."/>
            <person name="Selmecki A."/>
        </authorList>
    </citation>
    <scope>NUCLEOTIDE SEQUENCE [LARGE SCALE GENOMIC DNA]</scope>
    <source>
        <strain evidence="3 4">DSM 5831</strain>
    </source>
</reference>
<keyword evidence="2" id="KW-0732">Signal</keyword>
<keyword evidence="4" id="KW-1185">Reference proteome</keyword>
<feature type="transmembrane region" description="Helical" evidence="1">
    <location>
        <begin position="213"/>
        <end position="232"/>
    </location>
</feature>
<accession>A0A2Z3HA79</accession>
<protein>
    <submittedName>
        <fullName evidence="3">Uncharacterized protein</fullName>
    </submittedName>
</protein>
<feature type="signal peptide" evidence="2">
    <location>
        <begin position="1"/>
        <end position="27"/>
    </location>
</feature>
<evidence type="ECO:0000313" key="4">
    <source>
        <dbReference type="Proteomes" id="UP000245802"/>
    </source>
</evidence>
<dbReference type="KEGG" id="gog:C1280_35550"/>
<keyword evidence="1" id="KW-0812">Transmembrane</keyword>
<dbReference type="EMBL" id="CP025958">
    <property type="protein sequence ID" value="AWM41791.1"/>
    <property type="molecule type" value="Genomic_DNA"/>
</dbReference>
<evidence type="ECO:0000313" key="3">
    <source>
        <dbReference type="EMBL" id="AWM41791.1"/>
    </source>
</evidence>
<sequence>MLVRPARPLAAALALLGLMAAAPRASAETINLTLNNSGTSVTYRPNGGSSTTVNGGPFHWTQSAPLNANYATAVTTYCIDLDQTVSTGGTYTYTVQTDLKLAPTIGTAAKAAVITELFDRYYNTSLTSAASAAAFQLALWELVYDGATSKSLTAGRIQGSNSLTTSMLNSLGGAYSTHDLAGYHLVALVSGTKQDQIMVVPDYCPPPPSAVPAPPGVVLAGIGFGSLLLGRLRFRKARA</sequence>
<evidence type="ECO:0000256" key="1">
    <source>
        <dbReference type="SAM" id="Phobius"/>
    </source>
</evidence>
<evidence type="ECO:0000256" key="2">
    <source>
        <dbReference type="SAM" id="SignalP"/>
    </source>
</evidence>
<organism evidence="3 4">
    <name type="scientific">Gemmata obscuriglobus</name>
    <dbReference type="NCBI Taxonomy" id="114"/>
    <lineage>
        <taxon>Bacteria</taxon>
        <taxon>Pseudomonadati</taxon>
        <taxon>Planctomycetota</taxon>
        <taxon>Planctomycetia</taxon>
        <taxon>Gemmatales</taxon>
        <taxon>Gemmataceae</taxon>
        <taxon>Gemmata</taxon>
    </lineage>
</organism>